<dbReference type="Proteomes" id="UP000675881">
    <property type="component" value="Chromosome 7"/>
</dbReference>
<dbReference type="OrthoDB" id="10621251at2759"/>
<dbReference type="EMBL" id="HG994586">
    <property type="protein sequence ID" value="CAF2999962.1"/>
    <property type="molecule type" value="Genomic_DNA"/>
</dbReference>
<organism evidence="1 2">
    <name type="scientific">Lepeophtheirus salmonis</name>
    <name type="common">Salmon louse</name>
    <name type="synonym">Caligus salmonis</name>
    <dbReference type="NCBI Taxonomy" id="72036"/>
    <lineage>
        <taxon>Eukaryota</taxon>
        <taxon>Metazoa</taxon>
        <taxon>Ecdysozoa</taxon>
        <taxon>Arthropoda</taxon>
        <taxon>Crustacea</taxon>
        <taxon>Multicrustacea</taxon>
        <taxon>Hexanauplia</taxon>
        <taxon>Copepoda</taxon>
        <taxon>Siphonostomatoida</taxon>
        <taxon>Caligidae</taxon>
        <taxon>Lepeophtheirus</taxon>
    </lineage>
</organism>
<reference evidence="1" key="1">
    <citation type="submission" date="2021-02" db="EMBL/GenBank/DDBJ databases">
        <authorList>
            <person name="Bekaert M."/>
        </authorList>
    </citation>
    <scope>NUCLEOTIDE SEQUENCE</scope>
    <source>
        <strain evidence="1">IoA-00</strain>
    </source>
</reference>
<gene>
    <name evidence="1" type="ORF">LSAA_13120</name>
</gene>
<dbReference type="PANTHER" id="PTHR46641">
    <property type="entry name" value="FMRFAMIDE RECEPTOR-RELATED"/>
    <property type="match status" value="1"/>
</dbReference>
<dbReference type="AlphaFoldDB" id="A0A7R8D203"/>
<evidence type="ECO:0000313" key="2">
    <source>
        <dbReference type="Proteomes" id="UP000675881"/>
    </source>
</evidence>
<sequence length="279" mass="32721">MVAVSAERCQAICHPLRERPPPTYYITFVVVISISLNARKYFEFQKTLDGDYETTSIMEYPPYIIFSTDIFQRQDIQKKKESSVHEHYRFIGGKRNRKAIMQPECSKQLRENTKPRNYETSESPKNLHQNKTTIFAKDSLNVKPNNQHIQSTASLTGYSTPTNGQKKLRKRHEKSVLILVLIVFVFLICHFFRLGVQIFQTFHSTEITKDHYLFCVEQSKLHVPLVFIILNSFNNLFLIINSSVNFIIYCAVRKSFRKSFYKILKVPFQCCFKLRPDSL</sequence>
<evidence type="ECO:0000313" key="1">
    <source>
        <dbReference type="EMBL" id="CAF2999962.1"/>
    </source>
</evidence>
<dbReference type="SUPFAM" id="SSF81321">
    <property type="entry name" value="Family A G protein-coupled receptor-like"/>
    <property type="match status" value="1"/>
</dbReference>
<protein>
    <submittedName>
        <fullName evidence="1">(salmon louse) hypothetical protein</fullName>
    </submittedName>
</protein>
<proteinExistence type="predicted"/>
<dbReference type="InterPro" id="IPR052954">
    <property type="entry name" value="GPCR-Ligand_Int"/>
</dbReference>
<dbReference type="Gene3D" id="1.20.1070.10">
    <property type="entry name" value="Rhodopsin 7-helix transmembrane proteins"/>
    <property type="match status" value="1"/>
</dbReference>
<dbReference type="PANTHER" id="PTHR46641:SF2">
    <property type="entry name" value="FMRFAMIDE RECEPTOR"/>
    <property type="match status" value="1"/>
</dbReference>
<keyword evidence="2" id="KW-1185">Reference proteome</keyword>
<name>A0A7R8D203_LEPSM</name>
<accession>A0A7R8D203</accession>